<feature type="transmembrane region" description="Helical" evidence="9">
    <location>
        <begin position="153"/>
        <end position="174"/>
    </location>
</feature>
<dbReference type="GO" id="GO:0005886">
    <property type="term" value="C:plasma membrane"/>
    <property type="evidence" value="ECO:0007669"/>
    <property type="project" value="UniProtKB-SubCell"/>
</dbReference>
<dbReference type="InterPro" id="IPR039421">
    <property type="entry name" value="Type_1_exporter"/>
</dbReference>
<evidence type="ECO:0000256" key="6">
    <source>
        <dbReference type="ARBA" id="ARBA00022840"/>
    </source>
</evidence>
<feature type="transmembrane region" description="Helical" evidence="9">
    <location>
        <begin position="52"/>
        <end position="74"/>
    </location>
</feature>
<evidence type="ECO:0000256" key="2">
    <source>
        <dbReference type="ARBA" id="ARBA00022448"/>
    </source>
</evidence>
<dbReference type="InterPro" id="IPR011527">
    <property type="entry name" value="ABC1_TM_dom"/>
</dbReference>
<evidence type="ECO:0000313" key="12">
    <source>
        <dbReference type="EMBL" id="HIU36648.1"/>
    </source>
</evidence>
<evidence type="ECO:0000256" key="4">
    <source>
        <dbReference type="ARBA" id="ARBA00022692"/>
    </source>
</evidence>
<sequence>MRYAKPYWLQSVICPILMIIEVALEILIPYYMGRIVDVGIPNGDLPFVIRTGGMMICMAGVSLAAGGLAAHLAAQASMGLGARVREAMYRNIQTFSFSNIDKFSTASLVTRMTTDVTTVQNMYQMMLRIFFRAPLQFLFAMVISFRLDPVVGDVFLVVIPLILVVLAIFGPIAMKLFKKMLRMFDNLNASVQENLIAIRVVKAFVRGGYEKKKFKKANDALMRAGINAEKLVVAAQPLMMLTMFGTILAIAYFSAGDIVAGRLEIGAFATVLTYVMQILMSVIMIAMIFVNYVMSRAAASRIWEVITEKPDIRDDGADPALQVPDGEIEFRDVSFKYEKDGKHNVIDHVNLHIRAGETVGIIGGTGSAKTTLVSLIPRLYDATAGEVRVGGHNVKDYTLYELRERVSVVLQNNVLFSGTILDNLRWGDENATEEEVAAACRAAQADDFIRAFPDGYRTDLGQGGVNVSGGQKQRLCIARALLKKPKILILDDSTSAVDTVTDSKIRAALREQFPGTTKLIIAQRVSSVEDADKILVLDEGRVSDFGTHEELLARSEIYRDVYVSQQKGGAAIGEAAD</sequence>
<comment type="subcellular location">
    <subcellularLocation>
        <location evidence="1">Cell membrane</location>
        <topology evidence="1">Multi-pass membrane protein</topology>
    </subcellularLocation>
</comment>
<dbReference type="PANTHER" id="PTHR43394:SF1">
    <property type="entry name" value="ATP-BINDING CASSETTE SUB-FAMILY B MEMBER 10, MITOCHONDRIAL"/>
    <property type="match status" value="1"/>
</dbReference>
<dbReference type="InterPro" id="IPR017871">
    <property type="entry name" value="ABC_transporter-like_CS"/>
</dbReference>
<feature type="transmembrane region" description="Helical" evidence="9">
    <location>
        <begin position="129"/>
        <end position="147"/>
    </location>
</feature>
<keyword evidence="3" id="KW-1003">Cell membrane</keyword>
<dbReference type="PROSITE" id="PS00211">
    <property type="entry name" value="ABC_TRANSPORTER_1"/>
    <property type="match status" value="1"/>
</dbReference>
<reference evidence="12" key="2">
    <citation type="journal article" date="2021" name="PeerJ">
        <title>Extensive microbial diversity within the chicken gut microbiome revealed by metagenomics and culture.</title>
        <authorList>
            <person name="Gilroy R."/>
            <person name="Ravi A."/>
            <person name="Getino M."/>
            <person name="Pursley I."/>
            <person name="Horton D.L."/>
            <person name="Alikhan N.F."/>
            <person name="Baker D."/>
            <person name="Gharbi K."/>
            <person name="Hall N."/>
            <person name="Watson M."/>
            <person name="Adriaenssens E.M."/>
            <person name="Foster-Nyarko E."/>
            <person name="Jarju S."/>
            <person name="Secka A."/>
            <person name="Antonio M."/>
            <person name="Oren A."/>
            <person name="Chaudhuri R.R."/>
            <person name="La Ragione R."/>
            <person name="Hildebrand F."/>
            <person name="Pallen M.J."/>
        </authorList>
    </citation>
    <scope>NUCLEOTIDE SEQUENCE</scope>
    <source>
        <strain evidence="12">ChiGjej1B1-19959</strain>
    </source>
</reference>
<proteinExistence type="predicted"/>
<dbReference type="Proteomes" id="UP000824071">
    <property type="component" value="Unassembled WGS sequence"/>
</dbReference>
<evidence type="ECO:0000259" key="11">
    <source>
        <dbReference type="PROSITE" id="PS50929"/>
    </source>
</evidence>
<evidence type="ECO:0000256" key="8">
    <source>
        <dbReference type="ARBA" id="ARBA00023136"/>
    </source>
</evidence>
<feature type="transmembrane region" description="Helical" evidence="9">
    <location>
        <begin position="231"/>
        <end position="253"/>
    </location>
</feature>
<dbReference type="AlphaFoldDB" id="A0A9D1IGM4"/>
<organism evidence="12 13">
    <name type="scientific">Candidatus Fimenecus excrementigallinarum</name>
    <dbReference type="NCBI Taxonomy" id="2840816"/>
    <lineage>
        <taxon>Bacteria</taxon>
        <taxon>Bacillati</taxon>
        <taxon>Bacillota</taxon>
        <taxon>Clostridia</taxon>
        <taxon>Candidatus Fimenecus</taxon>
    </lineage>
</organism>
<dbReference type="PANTHER" id="PTHR43394">
    <property type="entry name" value="ATP-DEPENDENT PERMEASE MDL1, MITOCHONDRIAL"/>
    <property type="match status" value="1"/>
</dbReference>
<dbReference type="Gene3D" id="3.40.50.300">
    <property type="entry name" value="P-loop containing nucleotide triphosphate hydrolases"/>
    <property type="match status" value="1"/>
</dbReference>
<dbReference type="EMBL" id="DVMW01000049">
    <property type="protein sequence ID" value="HIU36648.1"/>
    <property type="molecule type" value="Genomic_DNA"/>
</dbReference>
<dbReference type="SUPFAM" id="SSF52540">
    <property type="entry name" value="P-loop containing nucleoside triphosphate hydrolases"/>
    <property type="match status" value="1"/>
</dbReference>
<feature type="transmembrane region" description="Helical" evidence="9">
    <location>
        <begin position="12"/>
        <end position="32"/>
    </location>
</feature>
<dbReference type="InterPro" id="IPR003439">
    <property type="entry name" value="ABC_transporter-like_ATP-bd"/>
</dbReference>
<evidence type="ECO:0000256" key="3">
    <source>
        <dbReference type="ARBA" id="ARBA00022475"/>
    </source>
</evidence>
<dbReference type="CDD" id="cd18548">
    <property type="entry name" value="ABC_6TM_Tm287_like"/>
    <property type="match status" value="1"/>
</dbReference>
<dbReference type="GO" id="GO:0005524">
    <property type="term" value="F:ATP binding"/>
    <property type="evidence" value="ECO:0007669"/>
    <property type="project" value="UniProtKB-KW"/>
</dbReference>
<dbReference type="PROSITE" id="PS50893">
    <property type="entry name" value="ABC_TRANSPORTER_2"/>
    <property type="match status" value="1"/>
</dbReference>
<dbReference type="SMART" id="SM00382">
    <property type="entry name" value="AAA"/>
    <property type="match status" value="1"/>
</dbReference>
<evidence type="ECO:0000256" key="5">
    <source>
        <dbReference type="ARBA" id="ARBA00022741"/>
    </source>
</evidence>
<evidence type="ECO:0000256" key="9">
    <source>
        <dbReference type="SAM" id="Phobius"/>
    </source>
</evidence>
<dbReference type="InterPro" id="IPR027417">
    <property type="entry name" value="P-loop_NTPase"/>
</dbReference>
<dbReference type="InterPro" id="IPR036640">
    <property type="entry name" value="ABC1_TM_sf"/>
</dbReference>
<keyword evidence="5" id="KW-0547">Nucleotide-binding</keyword>
<evidence type="ECO:0000259" key="10">
    <source>
        <dbReference type="PROSITE" id="PS50893"/>
    </source>
</evidence>
<dbReference type="PROSITE" id="PS50929">
    <property type="entry name" value="ABC_TM1F"/>
    <property type="match status" value="1"/>
</dbReference>
<dbReference type="InterPro" id="IPR003593">
    <property type="entry name" value="AAA+_ATPase"/>
</dbReference>
<feature type="domain" description="ABC transmembrane type-1" evidence="11">
    <location>
        <begin position="12"/>
        <end position="294"/>
    </location>
</feature>
<dbReference type="FunFam" id="3.40.50.300:FF:000221">
    <property type="entry name" value="Multidrug ABC transporter ATP-binding protein"/>
    <property type="match status" value="1"/>
</dbReference>
<evidence type="ECO:0000313" key="13">
    <source>
        <dbReference type="Proteomes" id="UP000824071"/>
    </source>
</evidence>
<comment type="caution">
    <text evidence="12">The sequence shown here is derived from an EMBL/GenBank/DDBJ whole genome shotgun (WGS) entry which is preliminary data.</text>
</comment>
<evidence type="ECO:0000256" key="7">
    <source>
        <dbReference type="ARBA" id="ARBA00022989"/>
    </source>
</evidence>
<protein>
    <submittedName>
        <fullName evidence="12">ABC transporter ATP-binding protein</fullName>
    </submittedName>
</protein>
<keyword evidence="6 12" id="KW-0067">ATP-binding</keyword>
<dbReference type="SUPFAM" id="SSF90123">
    <property type="entry name" value="ABC transporter transmembrane region"/>
    <property type="match status" value="1"/>
</dbReference>
<keyword evidence="2" id="KW-0813">Transport</keyword>
<keyword evidence="8 9" id="KW-0472">Membrane</keyword>
<gene>
    <name evidence="12" type="ORF">IAC53_08600</name>
</gene>
<keyword evidence="7 9" id="KW-1133">Transmembrane helix</keyword>
<dbReference type="GO" id="GO:0015421">
    <property type="term" value="F:ABC-type oligopeptide transporter activity"/>
    <property type="evidence" value="ECO:0007669"/>
    <property type="project" value="TreeGrafter"/>
</dbReference>
<reference evidence="12" key="1">
    <citation type="submission" date="2020-10" db="EMBL/GenBank/DDBJ databases">
        <authorList>
            <person name="Gilroy R."/>
        </authorList>
    </citation>
    <scope>NUCLEOTIDE SEQUENCE</scope>
    <source>
        <strain evidence="12">ChiGjej1B1-19959</strain>
    </source>
</reference>
<dbReference type="GO" id="GO:0016887">
    <property type="term" value="F:ATP hydrolysis activity"/>
    <property type="evidence" value="ECO:0007669"/>
    <property type="project" value="InterPro"/>
</dbReference>
<dbReference type="Pfam" id="PF00005">
    <property type="entry name" value="ABC_tran"/>
    <property type="match status" value="1"/>
</dbReference>
<keyword evidence="4 9" id="KW-0812">Transmembrane</keyword>
<accession>A0A9D1IGM4</accession>
<dbReference type="Pfam" id="PF00664">
    <property type="entry name" value="ABC_membrane"/>
    <property type="match status" value="1"/>
</dbReference>
<feature type="domain" description="ABC transporter" evidence="10">
    <location>
        <begin position="328"/>
        <end position="564"/>
    </location>
</feature>
<feature type="transmembrane region" description="Helical" evidence="9">
    <location>
        <begin position="265"/>
        <end position="293"/>
    </location>
</feature>
<evidence type="ECO:0000256" key="1">
    <source>
        <dbReference type="ARBA" id="ARBA00004651"/>
    </source>
</evidence>
<name>A0A9D1IGM4_9FIRM</name>
<dbReference type="Gene3D" id="1.20.1560.10">
    <property type="entry name" value="ABC transporter type 1, transmembrane domain"/>
    <property type="match status" value="1"/>
</dbReference>